<dbReference type="SUPFAM" id="SSF159664">
    <property type="entry name" value="CobE/GbiG C-terminal domain-like"/>
    <property type="match status" value="1"/>
</dbReference>
<gene>
    <name evidence="3" type="ORF">NH14_028555</name>
</gene>
<dbReference type="Pfam" id="PF01890">
    <property type="entry name" value="CbiG_C"/>
    <property type="match status" value="1"/>
</dbReference>
<dbReference type="OrthoDB" id="9781023at2"/>
<dbReference type="Proteomes" id="UP000030460">
    <property type="component" value="Unassembled WGS sequence"/>
</dbReference>
<dbReference type="InterPro" id="IPR036518">
    <property type="entry name" value="CobE/GbiG_C_sf"/>
</dbReference>
<feature type="compositionally biased region" description="Basic and acidic residues" evidence="1">
    <location>
        <begin position="169"/>
        <end position="183"/>
    </location>
</feature>
<reference evidence="3" key="1">
    <citation type="journal article" date="2015" name="Genome Announc.">
        <title>Draft Genome Sequence of the Polyhydroxyalkanoate-Producing Bacterium Burkholderia sacchari LMG 19450 Isolated from Brazilian Sugarcane Plantation Soil.</title>
        <authorList>
            <person name="Alexandrino P.M."/>
            <person name="Mendonca T.T."/>
            <person name="Guaman Bautista L.P."/>
            <person name="Cherix J."/>
            <person name="Lozano-Sakalauskas G.C."/>
            <person name="Fujita A."/>
            <person name="Ramos Filho E."/>
            <person name="Long P."/>
            <person name="Padilla G."/>
            <person name="Taciro M.K."/>
            <person name="Gomez J.G."/>
            <person name="Silva L.F."/>
        </authorList>
    </citation>
    <scope>NUCLEOTIDE SEQUENCE</scope>
    <source>
        <strain evidence="3">LMG 19450</strain>
    </source>
</reference>
<dbReference type="PANTHER" id="PTHR37477:SF1">
    <property type="entry name" value="COBALT-PRECORRIN-5A HYDROLASE"/>
    <property type="match status" value="1"/>
</dbReference>
<dbReference type="AlphaFoldDB" id="A0A8T6ZJM7"/>
<evidence type="ECO:0000313" key="3">
    <source>
        <dbReference type="EMBL" id="NLP65021.1"/>
    </source>
</evidence>
<dbReference type="InterPro" id="IPR052553">
    <property type="entry name" value="CbiG_hydrolase"/>
</dbReference>
<organism evidence="3 4">
    <name type="scientific">Paraburkholderia sacchari</name>
    <dbReference type="NCBI Taxonomy" id="159450"/>
    <lineage>
        <taxon>Bacteria</taxon>
        <taxon>Pseudomonadati</taxon>
        <taxon>Pseudomonadota</taxon>
        <taxon>Betaproteobacteria</taxon>
        <taxon>Burkholderiales</taxon>
        <taxon>Burkholderiaceae</taxon>
        <taxon>Paraburkholderia</taxon>
    </lineage>
</organism>
<evidence type="ECO:0000259" key="2">
    <source>
        <dbReference type="Pfam" id="PF01890"/>
    </source>
</evidence>
<evidence type="ECO:0000256" key="1">
    <source>
        <dbReference type="SAM" id="MobiDB-lite"/>
    </source>
</evidence>
<feature type="domain" description="CobE/GbiG C-terminal" evidence="2">
    <location>
        <begin position="38"/>
        <end position="159"/>
    </location>
</feature>
<dbReference type="RefSeq" id="WP_084225914.1">
    <property type="nucleotide sequence ID" value="NZ_CADFGF010000018.1"/>
</dbReference>
<comment type="caution">
    <text evidence="3">The sequence shown here is derived from an EMBL/GenBank/DDBJ whole genome shotgun (WGS) entry which is preliminary data.</text>
</comment>
<protein>
    <submittedName>
        <fullName evidence="3">Cobalamin biosynthesis protein</fullName>
    </submittedName>
</protein>
<keyword evidence="4" id="KW-1185">Reference proteome</keyword>
<dbReference type="Gene3D" id="3.30.420.180">
    <property type="entry name" value="CobE/GbiG C-terminal domain"/>
    <property type="match status" value="1"/>
</dbReference>
<dbReference type="GO" id="GO:0009236">
    <property type="term" value="P:cobalamin biosynthetic process"/>
    <property type="evidence" value="ECO:0007669"/>
    <property type="project" value="InterPro"/>
</dbReference>
<feature type="region of interest" description="Disordered" evidence="1">
    <location>
        <begin position="163"/>
        <end position="183"/>
    </location>
</feature>
<accession>A0A8T6ZJM7</accession>
<dbReference type="PANTHER" id="PTHR37477">
    <property type="entry name" value="COBALT-PRECORRIN-5A HYDROLASE"/>
    <property type="match status" value="1"/>
</dbReference>
<reference evidence="3" key="2">
    <citation type="submission" date="2020-04" db="EMBL/GenBank/DDBJ databases">
        <authorList>
            <person name="Alexandrino P."/>
            <person name="Mendonca T."/>
            <person name="Guaman L."/>
            <person name="Cherix J."/>
            <person name="Lozano-Sakalauskas G."/>
            <person name="Fujita A."/>
            <person name="Filho E.R."/>
            <person name="Long P."/>
            <person name="Padilla G."/>
            <person name="Taciro M.K."/>
            <person name="Gomez J.G."/>
            <person name="Silva L.F."/>
            <person name="Torres M."/>
        </authorList>
    </citation>
    <scope>NUCLEOTIDE SEQUENCE</scope>
    <source>
        <strain evidence="3">LMG 19450</strain>
    </source>
</reference>
<sequence length="183" mass="19188">MHAPSGNPGSPAILVTGKGASPTRTDALPATGRRPGLLTIGLGFRRDVTSGQIEAAVRMALGRLESGDMAEVMCVATLQDKAHEAALLAFCEQHRMPLVAVPAEQISTCLDENPLLARSPVAREKLGVDGVCEPCALLAAPGARLLRGKLALDGVTVAIGTLTPMHPMQPDHTDNKQGHHEDR</sequence>
<proteinExistence type="predicted"/>
<dbReference type="InterPro" id="IPR002750">
    <property type="entry name" value="CobE/GbiG_C"/>
</dbReference>
<name>A0A8T6ZJM7_9BURK</name>
<dbReference type="EMBL" id="JTDB02000011">
    <property type="protein sequence ID" value="NLP65021.1"/>
    <property type="molecule type" value="Genomic_DNA"/>
</dbReference>
<evidence type="ECO:0000313" key="4">
    <source>
        <dbReference type="Proteomes" id="UP000030460"/>
    </source>
</evidence>
<feature type="region of interest" description="Disordered" evidence="1">
    <location>
        <begin position="1"/>
        <end position="32"/>
    </location>
</feature>